<gene>
    <name evidence="1" type="ORF">CWN47_23765</name>
</gene>
<dbReference type="EMBL" id="PIDP01001051">
    <property type="protein sequence ID" value="PLM92058.1"/>
    <property type="molecule type" value="Genomic_DNA"/>
</dbReference>
<proteinExistence type="predicted"/>
<protein>
    <submittedName>
        <fullName evidence="1">Uncharacterized protein</fullName>
    </submittedName>
</protein>
<comment type="caution">
    <text evidence="1">The sequence shown here is derived from an EMBL/GenBank/DDBJ whole genome shotgun (WGS) entry which is preliminary data.</text>
</comment>
<name>A0A2N4YW56_KLEVA</name>
<accession>A0A2N4YW56</accession>
<dbReference type="AlphaFoldDB" id="A0A2N4YW56"/>
<reference evidence="1 2" key="2">
    <citation type="submission" date="2018-01" db="EMBL/GenBank/DDBJ databases">
        <title>Genomic study of Klebsiella pneumoniae.</title>
        <authorList>
            <person name="Yang Y."/>
            <person name="Bicalho R."/>
        </authorList>
    </citation>
    <scope>NUCLEOTIDE SEQUENCE [LARGE SCALE GENOMIC DNA]</scope>
    <source>
        <strain evidence="1 2">A8</strain>
    </source>
</reference>
<evidence type="ECO:0000313" key="1">
    <source>
        <dbReference type="EMBL" id="PLM92058.1"/>
    </source>
</evidence>
<sequence length="121" mass="13785">MTDIFEVLGPLFRKLTETCIAHQIAETGSATLLVESDKYMARYRFTLEPVATYNLLAKFMVFGCVKEFGRDEGLTRLRDILLTCFTDDGDISEMGLQIVKSCHLEYLHEDLDADMSNKVLH</sequence>
<organism evidence="1 2">
    <name type="scientific">Klebsiella variicola</name>
    <dbReference type="NCBI Taxonomy" id="244366"/>
    <lineage>
        <taxon>Bacteria</taxon>
        <taxon>Pseudomonadati</taxon>
        <taxon>Pseudomonadota</taxon>
        <taxon>Gammaproteobacteria</taxon>
        <taxon>Enterobacterales</taxon>
        <taxon>Enterobacteriaceae</taxon>
        <taxon>Klebsiella/Raoultella group</taxon>
        <taxon>Klebsiella</taxon>
        <taxon>Klebsiella pneumoniae complex</taxon>
    </lineage>
</organism>
<dbReference type="Proteomes" id="UP000234412">
    <property type="component" value="Unassembled WGS sequence"/>
</dbReference>
<reference evidence="1 2" key="1">
    <citation type="submission" date="2017-11" db="EMBL/GenBank/DDBJ databases">
        <authorList>
            <person name="Han C.G."/>
        </authorList>
    </citation>
    <scope>NUCLEOTIDE SEQUENCE [LARGE SCALE GENOMIC DNA]</scope>
    <source>
        <strain evidence="1 2">A8</strain>
    </source>
</reference>
<evidence type="ECO:0000313" key="2">
    <source>
        <dbReference type="Proteomes" id="UP000234412"/>
    </source>
</evidence>